<organism evidence="5 6">
    <name type="scientific">Halorhodospira neutriphila</name>
    <dbReference type="NCBI Taxonomy" id="168379"/>
    <lineage>
        <taxon>Bacteria</taxon>
        <taxon>Pseudomonadati</taxon>
        <taxon>Pseudomonadota</taxon>
        <taxon>Gammaproteobacteria</taxon>
        <taxon>Chromatiales</taxon>
        <taxon>Ectothiorhodospiraceae</taxon>
        <taxon>Halorhodospira</taxon>
    </lineage>
</organism>
<protein>
    <submittedName>
        <fullName evidence="5">ABC transporter ATP-binding protein</fullName>
    </submittedName>
</protein>
<dbReference type="InterPro" id="IPR015854">
    <property type="entry name" value="ABC_transpr_LolD-like"/>
</dbReference>
<evidence type="ECO:0000256" key="1">
    <source>
        <dbReference type="ARBA" id="ARBA00022448"/>
    </source>
</evidence>
<dbReference type="CDD" id="cd03255">
    <property type="entry name" value="ABC_MJ0796_LolCDE_FtsE"/>
    <property type="match status" value="1"/>
</dbReference>
<dbReference type="InterPro" id="IPR027417">
    <property type="entry name" value="P-loop_NTPase"/>
</dbReference>
<dbReference type="SUPFAM" id="SSF52540">
    <property type="entry name" value="P-loop containing nucleoside triphosphate hydrolases"/>
    <property type="match status" value="1"/>
</dbReference>
<dbReference type="Proteomes" id="UP000738126">
    <property type="component" value="Unassembled WGS sequence"/>
</dbReference>
<comment type="caution">
    <text evidence="5">The sequence shown here is derived from an EMBL/GenBank/DDBJ whole genome shotgun (WGS) entry which is preliminary data.</text>
</comment>
<dbReference type="EMBL" id="NRSH01000072">
    <property type="protein sequence ID" value="MBK1726845.1"/>
    <property type="molecule type" value="Genomic_DNA"/>
</dbReference>
<reference evidence="5 6" key="1">
    <citation type="journal article" date="2020" name="Microorganisms">
        <title>Osmotic Adaptation and Compatible Solute Biosynthesis of Phototrophic Bacteria as Revealed from Genome Analyses.</title>
        <authorList>
            <person name="Imhoff J.F."/>
            <person name="Rahn T."/>
            <person name="Kunzel S."/>
            <person name="Keller A."/>
            <person name="Neulinger S.C."/>
        </authorList>
    </citation>
    <scope>NUCLEOTIDE SEQUENCE [LARGE SCALE GENOMIC DNA]</scope>
    <source>
        <strain evidence="5 6">DSM 15116</strain>
    </source>
</reference>
<dbReference type="RefSeq" id="WP_200258944.1">
    <property type="nucleotide sequence ID" value="NZ_NRSH01000072.1"/>
</dbReference>
<dbReference type="Gene3D" id="3.40.50.300">
    <property type="entry name" value="P-loop containing nucleotide triphosphate hydrolases"/>
    <property type="match status" value="1"/>
</dbReference>
<dbReference type="InterPro" id="IPR003439">
    <property type="entry name" value="ABC_transporter-like_ATP-bd"/>
</dbReference>
<dbReference type="SMART" id="SM00382">
    <property type="entry name" value="AAA"/>
    <property type="match status" value="1"/>
</dbReference>
<feature type="domain" description="ABC transporter" evidence="4">
    <location>
        <begin position="7"/>
        <end position="230"/>
    </location>
</feature>
<evidence type="ECO:0000313" key="5">
    <source>
        <dbReference type="EMBL" id="MBK1726845.1"/>
    </source>
</evidence>
<name>A0ABS1E5Q6_9GAMM</name>
<keyword evidence="6" id="KW-1185">Reference proteome</keyword>
<evidence type="ECO:0000256" key="3">
    <source>
        <dbReference type="ARBA" id="ARBA00022840"/>
    </source>
</evidence>
<proteinExistence type="predicted"/>
<gene>
    <name evidence="5" type="ORF">CKO13_07395</name>
</gene>
<dbReference type="GO" id="GO:0005524">
    <property type="term" value="F:ATP binding"/>
    <property type="evidence" value="ECO:0007669"/>
    <property type="project" value="UniProtKB-KW"/>
</dbReference>
<dbReference type="Pfam" id="PF00005">
    <property type="entry name" value="ABC_tran"/>
    <property type="match status" value="1"/>
</dbReference>
<dbReference type="InterPro" id="IPR017911">
    <property type="entry name" value="MacB-like_ATP-bd"/>
</dbReference>
<evidence type="ECO:0000259" key="4">
    <source>
        <dbReference type="PROSITE" id="PS50893"/>
    </source>
</evidence>
<keyword evidence="3 5" id="KW-0067">ATP-binding</keyword>
<dbReference type="InterPro" id="IPR003593">
    <property type="entry name" value="AAA+_ATPase"/>
</dbReference>
<dbReference type="PROSITE" id="PS00211">
    <property type="entry name" value="ABC_TRANSPORTER_1"/>
    <property type="match status" value="1"/>
</dbReference>
<sequence>MTTPPLIELAGVAKRYREGDAERTVLDGVDLRIAPGEAVAVVGPSGSGKSTLLNLIGAMEPPDAGRLRVAGEELSGLGETGRTHFRRRRLGFIFQQLNLVPTLTVLENLLLPLELNRRLDTAGRRYAAELLERVGLAQRAGSWPEHLSGGERQRVAVARALVHGPQLLLADEPTGSLDGETARGVLELFDELRRERAMAALLATHSSEVAARADRIVELRSGALREVSAACS</sequence>
<dbReference type="PANTHER" id="PTHR24220">
    <property type="entry name" value="IMPORT ATP-BINDING PROTEIN"/>
    <property type="match status" value="1"/>
</dbReference>
<evidence type="ECO:0000313" key="6">
    <source>
        <dbReference type="Proteomes" id="UP000738126"/>
    </source>
</evidence>
<keyword evidence="1" id="KW-0813">Transport</keyword>
<keyword evidence="2" id="KW-0547">Nucleotide-binding</keyword>
<dbReference type="PANTHER" id="PTHR24220:SF659">
    <property type="entry name" value="TRANSPORTER, PUTATIVE-RELATED"/>
    <property type="match status" value="1"/>
</dbReference>
<dbReference type="PROSITE" id="PS50893">
    <property type="entry name" value="ABC_TRANSPORTER_2"/>
    <property type="match status" value="1"/>
</dbReference>
<accession>A0ABS1E5Q6</accession>
<evidence type="ECO:0000256" key="2">
    <source>
        <dbReference type="ARBA" id="ARBA00022741"/>
    </source>
</evidence>
<dbReference type="InterPro" id="IPR017871">
    <property type="entry name" value="ABC_transporter-like_CS"/>
</dbReference>